<keyword evidence="8" id="KW-1185">Reference proteome</keyword>
<dbReference type="Proteomes" id="UP000030755">
    <property type="component" value="Unassembled WGS sequence"/>
</dbReference>
<dbReference type="Gene3D" id="1.20.1270.60">
    <property type="entry name" value="Arfaptin homology (AH) domain/BAR domain"/>
    <property type="match status" value="1"/>
</dbReference>
<protein>
    <recommendedName>
        <fullName evidence="6">SH3 domain-containing protein</fullName>
    </recommendedName>
</protein>
<name>A0A075ARI1_ROZAC</name>
<accession>A0A075ARI1</accession>
<dbReference type="InterPro" id="IPR001452">
    <property type="entry name" value="SH3_domain"/>
</dbReference>
<dbReference type="InterPro" id="IPR016024">
    <property type="entry name" value="ARM-type_fold"/>
</dbReference>
<dbReference type="OrthoDB" id="73680at2759"/>
<dbReference type="HOGENOM" id="CLU_399091_0_0_1"/>
<keyword evidence="4" id="KW-0472">Membrane</keyword>
<dbReference type="PROSITE" id="PS50002">
    <property type="entry name" value="SH3"/>
    <property type="match status" value="1"/>
</dbReference>
<dbReference type="InterPro" id="IPR050384">
    <property type="entry name" value="Endophilin_SH3RF"/>
</dbReference>
<dbReference type="InterPro" id="IPR027267">
    <property type="entry name" value="AH/BAR_dom_sf"/>
</dbReference>
<evidence type="ECO:0000313" key="8">
    <source>
        <dbReference type="Proteomes" id="UP000030755"/>
    </source>
</evidence>
<evidence type="ECO:0000256" key="2">
    <source>
        <dbReference type="ARBA" id="ARBA00022443"/>
    </source>
</evidence>
<gene>
    <name evidence="7" type="ORF">O9G_001013</name>
</gene>
<evidence type="ECO:0000256" key="1">
    <source>
        <dbReference type="ARBA" id="ARBA00004170"/>
    </source>
</evidence>
<proteinExistence type="predicted"/>
<sequence>MYLSNSNFNDEEHNDVLILEEILKEDMKMISKCIRQLFFQGLIGQLEDLYDIQKEDIEKNPFGVLGLSFIKAGDDLSRSNALVGNSQLEIAKNFQNFGQSLNNTFLNSIKQFIQEDLKDASELDKKFMEYNVQKQRYLKAASSIKASMDRDIIVQKEKCDQLEYSYRHLLQSTEMRYKNILEEGKIANLLQFVKCEMEYFQSCLDSLSKVHDVLDDNNKRIKMESHNNLKDGITVYALFDYYPQNLDELAFKAGDYIQITDQGWWKGRLENKMGLVPSNYISFESGTAIENFSAMENSYLSIHKGDEVFVINKDTGDESIWQGFLKDEIGFFPRRVLDIGVRIVSEIAKRSSSVKSSWRGNIDKNSLKQLVDILKNIQEQISSPVSFEFLENVVVIQEIINETEQLTKKCQEYSNENSKVDPNAIIQILEDLVLKCLAFSKSLHFVQEKVSFLNLLKKVASSLTSFIQDKSNAQNRTNFISSISNFLDLILPYTENKSNMYQDMIDLLKQTFTSYQLAVRSTNLLKPNEDDANLLIGISTLIEKTQTIHKFIILRHQELEFSENSTAILFSRYHEFITSLTSLIDLLESSIKKPLAPSVFQKASEKCITTILGVFDSSRISNDGTSLAHSSITFYTKEIKNQLEKLFKSITRSRSMSEDELVRSLHELCDIAKVDDSNSSQGGDNELMKI</sequence>
<dbReference type="SMART" id="SM00326">
    <property type="entry name" value="SH3"/>
    <property type="match status" value="2"/>
</dbReference>
<evidence type="ECO:0000256" key="3">
    <source>
        <dbReference type="ARBA" id="ARBA00023054"/>
    </source>
</evidence>
<evidence type="ECO:0000256" key="5">
    <source>
        <dbReference type="PROSITE-ProRule" id="PRU00192"/>
    </source>
</evidence>
<evidence type="ECO:0000256" key="4">
    <source>
        <dbReference type="ARBA" id="ARBA00023136"/>
    </source>
</evidence>
<dbReference type="GO" id="GO:0005737">
    <property type="term" value="C:cytoplasm"/>
    <property type="evidence" value="ECO:0007669"/>
    <property type="project" value="InterPro"/>
</dbReference>
<keyword evidence="2 5" id="KW-0728">SH3 domain</keyword>
<dbReference type="InterPro" id="IPR036028">
    <property type="entry name" value="SH3-like_dom_sf"/>
</dbReference>
<dbReference type="InterPro" id="IPR004148">
    <property type="entry name" value="BAR_dom"/>
</dbReference>
<evidence type="ECO:0000259" key="6">
    <source>
        <dbReference type="PROSITE" id="PS50002"/>
    </source>
</evidence>
<evidence type="ECO:0000313" key="7">
    <source>
        <dbReference type="EMBL" id="EPZ31102.1"/>
    </source>
</evidence>
<dbReference type="Pfam" id="PF03114">
    <property type="entry name" value="BAR"/>
    <property type="match status" value="1"/>
</dbReference>
<reference evidence="7 8" key="1">
    <citation type="journal article" date="2013" name="Curr. Biol.">
        <title>Shared signatures of parasitism and phylogenomics unite Cryptomycota and microsporidia.</title>
        <authorList>
            <person name="James T.Y."/>
            <person name="Pelin A."/>
            <person name="Bonen L."/>
            <person name="Ahrendt S."/>
            <person name="Sain D."/>
            <person name="Corradi N."/>
            <person name="Stajich J.E."/>
        </authorList>
    </citation>
    <scope>NUCLEOTIDE SEQUENCE [LARGE SCALE GENOMIC DNA]</scope>
    <source>
        <strain evidence="7 8">CSF55</strain>
    </source>
</reference>
<dbReference type="SUPFAM" id="SSF103657">
    <property type="entry name" value="BAR/IMD domain-like"/>
    <property type="match status" value="1"/>
</dbReference>
<dbReference type="SUPFAM" id="SSF50044">
    <property type="entry name" value="SH3-domain"/>
    <property type="match status" value="2"/>
</dbReference>
<dbReference type="STRING" id="988480.A0A075ARI1"/>
<dbReference type="PANTHER" id="PTHR14167:SF81">
    <property type="entry name" value="ENDOPHILIN-A"/>
    <property type="match status" value="1"/>
</dbReference>
<dbReference type="SUPFAM" id="SSF48371">
    <property type="entry name" value="ARM repeat"/>
    <property type="match status" value="1"/>
</dbReference>
<feature type="domain" description="SH3" evidence="6">
    <location>
        <begin position="230"/>
        <end position="286"/>
    </location>
</feature>
<dbReference type="PRINTS" id="PR00452">
    <property type="entry name" value="SH3DOMAIN"/>
</dbReference>
<dbReference type="AlphaFoldDB" id="A0A075ARI1"/>
<dbReference type="PANTHER" id="PTHR14167">
    <property type="entry name" value="SH3 DOMAIN-CONTAINING"/>
    <property type="match status" value="1"/>
</dbReference>
<comment type="subcellular location">
    <subcellularLocation>
        <location evidence="1">Membrane</location>
        <topology evidence="1">Peripheral membrane protein</topology>
    </subcellularLocation>
</comment>
<dbReference type="Pfam" id="PF00018">
    <property type="entry name" value="SH3_1"/>
    <property type="match status" value="1"/>
</dbReference>
<keyword evidence="3" id="KW-0175">Coiled coil</keyword>
<dbReference type="EMBL" id="KE561300">
    <property type="protein sequence ID" value="EPZ31102.1"/>
    <property type="molecule type" value="Genomic_DNA"/>
</dbReference>
<dbReference type="Gene3D" id="2.30.30.40">
    <property type="entry name" value="SH3 Domains"/>
    <property type="match status" value="2"/>
</dbReference>
<organism evidence="7 8">
    <name type="scientific">Rozella allomycis (strain CSF55)</name>
    <dbReference type="NCBI Taxonomy" id="988480"/>
    <lineage>
        <taxon>Eukaryota</taxon>
        <taxon>Fungi</taxon>
        <taxon>Fungi incertae sedis</taxon>
        <taxon>Cryptomycota</taxon>
        <taxon>Cryptomycota incertae sedis</taxon>
        <taxon>Rozella</taxon>
    </lineage>
</organism>